<sequence length="82" mass="8764">MEAERDEAVTSVGAEEPSDKPGPAANITLSNCQNNTVHINTSGKPKPVIYRDEGTQTEKVTSTKDEKKLETEVSRSKSAGSS</sequence>
<evidence type="ECO:0000313" key="3">
    <source>
        <dbReference type="Proteomes" id="UP000281094"/>
    </source>
</evidence>
<reference evidence="2 3" key="1">
    <citation type="submission" date="2018-10" db="EMBL/GenBank/DDBJ databases">
        <title>Notoacmeibacter sp. M2BS9Y-3-1, whole genome shotgun sequence.</title>
        <authorList>
            <person name="Tuo L."/>
        </authorList>
    </citation>
    <scope>NUCLEOTIDE SEQUENCE [LARGE SCALE GENOMIC DNA]</scope>
    <source>
        <strain evidence="2 3">M2BS9Y-3-1</strain>
    </source>
</reference>
<feature type="compositionally biased region" description="Basic and acidic residues" evidence="1">
    <location>
        <begin position="49"/>
        <end position="75"/>
    </location>
</feature>
<name>A0A3L7J3K7_9HYPH</name>
<proteinExistence type="predicted"/>
<evidence type="ECO:0000313" key="2">
    <source>
        <dbReference type="EMBL" id="RLQ85228.1"/>
    </source>
</evidence>
<dbReference type="Proteomes" id="UP000281094">
    <property type="component" value="Unassembled WGS sequence"/>
</dbReference>
<dbReference type="EMBL" id="RCWN01000002">
    <property type="protein sequence ID" value="RLQ85228.1"/>
    <property type="molecule type" value="Genomic_DNA"/>
</dbReference>
<dbReference type="AlphaFoldDB" id="A0A3L7J3K7"/>
<dbReference type="RefSeq" id="WP_121646645.1">
    <property type="nucleotide sequence ID" value="NZ_RCWN01000002.1"/>
</dbReference>
<keyword evidence="3" id="KW-1185">Reference proteome</keyword>
<protein>
    <submittedName>
        <fullName evidence="2">Uncharacterized protein</fullName>
    </submittedName>
</protein>
<feature type="region of interest" description="Disordered" evidence="1">
    <location>
        <begin position="1"/>
        <end position="82"/>
    </location>
</feature>
<feature type="compositionally biased region" description="Polar residues" evidence="1">
    <location>
        <begin position="27"/>
        <end position="43"/>
    </location>
</feature>
<evidence type="ECO:0000256" key="1">
    <source>
        <dbReference type="SAM" id="MobiDB-lite"/>
    </source>
</evidence>
<gene>
    <name evidence="2" type="ORF">D8780_14795</name>
</gene>
<organism evidence="2 3">
    <name type="scientific">Notoacmeibacter ruber</name>
    <dbReference type="NCBI Taxonomy" id="2670375"/>
    <lineage>
        <taxon>Bacteria</taxon>
        <taxon>Pseudomonadati</taxon>
        <taxon>Pseudomonadota</taxon>
        <taxon>Alphaproteobacteria</taxon>
        <taxon>Hyphomicrobiales</taxon>
        <taxon>Notoacmeibacteraceae</taxon>
        <taxon>Notoacmeibacter</taxon>
    </lineage>
</organism>
<accession>A0A3L7J3K7</accession>
<comment type="caution">
    <text evidence="2">The sequence shown here is derived from an EMBL/GenBank/DDBJ whole genome shotgun (WGS) entry which is preliminary data.</text>
</comment>